<keyword evidence="4 6" id="KW-1133">Transmembrane helix</keyword>
<sequence>MKNRPLCSLCLVIAILIGVLTAGAGAKFVPELRPSPVEQYGEKDDWLIVRGQVYKKEEKEKYQILYLKKCSVYFQKDQQSQQNQQSQQSFIKESRMLIYDEKKNKIQIGNEVEAEGKLSFFETARNPGNFDQKAYYQRQNIHGKVWSETLKITDHTVKRIQNVLENIRVHCRNILLSEAGEKNGSILSTILLGEKSQMDPEIKKLYQVNGIGHILAISGLHLSVIGIGIYQLLRKLTGSYTIGGIGGIFFFFLYVLMIGVTVSVIRAGIMYLFRVGAEIAGRHYDSVTALSVAAAVVLIWRPLSIYDGAFWLSFFAVFAVVVIMPAGQMEKAKTRTEIDIQKKRENKAWIIQIKSMIISNIEMQLFLLPIVLYFFYEFPLYATFLNLLVIPLMTILLSLGITGSFICMLCSGMFKIPGKCMLGICGFILTIYERCCEFFLELPGARVVIGRIKIWQILFYYGCVVVICVIYYYEKKRTQKKEYAKGQEHNEAQECEKQRKQRKQRKRGNTLIGMLCALGLFVLLHRFDSLSQMQVTVLDVGQGDGIFLKSPGGMTCMIDGGSSDVKNVGQYRIEPYLLSKGVGTLDYVFISHGDSDHTNGIEEMISRQKIGVKIKTLVFPKESVWDESLKELAIYAIENGVQVVVMEQGQEIEKQGMKIICLCPGSDYSGGTGNGASMVLSVSYREFDLLFTGDVEGIGEEKLCESIEKYCPEKAFEVLKAAHHGSRNSSSEIFLQKVRPKYTIISAGIENSYGHPHRETIERLEKTGSRILVTANCGGIEITVEFGGKIQYTLKEGSETTAYEESE</sequence>
<keyword evidence="3 6" id="KW-0812">Transmembrane</keyword>
<comment type="caution">
    <text evidence="8">The sequence shown here is derived from an EMBL/GenBank/DDBJ whole genome shotgun (WGS) entry which is preliminary data.</text>
</comment>
<feature type="transmembrane region" description="Helical" evidence="6">
    <location>
        <begin position="452"/>
        <end position="473"/>
    </location>
</feature>
<dbReference type="Pfam" id="PF03772">
    <property type="entry name" value="Competence"/>
    <property type="match status" value="1"/>
</dbReference>
<evidence type="ECO:0000256" key="5">
    <source>
        <dbReference type="ARBA" id="ARBA00023136"/>
    </source>
</evidence>
<keyword evidence="5 6" id="KW-0472">Membrane</keyword>
<feature type="domain" description="Metallo-beta-lactamase" evidence="7">
    <location>
        <begin position="542"/>
        <end position="749"/>
    </location>
</feature>
<dbReference type="Gene3D" id="3.60.15.10">
    <property type="entry name" value="Ribonuclease Z/Hydroxyacylglutathione hydrolase-like"/>
    <property type="match status" value="1"/>
</dbReference>
<dbReference type="Proteomes" id="UP000266376">
    <property type="component" value="Unassembled WGS sequence"/>
</dbReference>
<dbReference type="InterPro" id="IPR025405">
    <property type="entry name" value="DUF4131"/>
</dbReference>
<dbReference type="CDD" id="cd07731">
    <property type="entry name" value="ComA-like_MBL-fold"/>
    <property type="match status" value="1"/>
</dbReference>
<evidence type="ECO:0000313" key="8">
    <source>
        <dbReference type="EMBL" id="RGW55035.1"/>
    </source>
</evidence>
<dbReference type="Pfam" id="PF00753">
    <property type="entry name" value="Lactamase_B"/>
    <property type="match status" value="1"/>
</dbReference>
<dbReference type="Pfam" id="PF13567">
    <property type="entry name" value="DUF4131"/>
    <property type="match status" value="1"/>
</dbReference>
<dbReference type="EMBL" id="QSAJ01000005">
    <property type="protein sequence ID" value="RGW55035.1"/>
    <property type="molecule type" value="Genomic_DNA"/>
</dbReference>
<organism evidence="8 9">
    <name type="scientific">Dorea formicigenerans</name>
    <dbReference type="NCBI Taxonomy" id="39486"/>
    <lineage>
        <taxon>Bacteria</taxon>
        <taxon>Bacillati</taxon>
        <taxon>Bacillota</taxon>
        <taxon>Clostridia</taxon>
        <taxon>Lachnospirales</taxon>
        <taxon>Lachnospiraceae</taxon>
        <taxon>Dorea</taxon>
    </lineage>
</organism>
<gene>
    <name evidence="8" type="ORF">DWV67_03010</name>
</gene>
<dbReference type="GO" id="GO:0005886">
    <property type="term" value="C:plasma membrane"/>
    <property type="evidence" value="ECO:0007669"/>
    <property type="project" value="UniProtKB-SubCell"/>
</dbReference>
<dbReference type="InterPro" id="IPR001279">
    <property type="entry name" value="Metallo-B-lactamas"/>
</dbReference>
<evidence type="ECO:0000256" key="2">
    <source>
        <dbReference type="ARBA" id="ARBA00022475"/>
    </source>
</evidence>
<feature type="transmembrane region" description="Helical" evidence="6">
    <location>
        <begin position="388"/>
        <end position="409"/>
    </location>
</feature>
<name>A0A395XQ22_9FIRM</name>
<dbReference type="InterPro" id="IPR004477">
    <property type="entry name" value="ComEC_N"/>
</dbReference>
<proteinExistence type="predicted"/>
<feature type="transmembrane region" description="Helical" evidence="6">
    <location>
        <begin position="240"/>
        <end position="265"/>
    </location>
</feature>
<feature type="transmembrane region" description="Helical" evidence="6">
    <location>
        <begin position="309"/>
        <end position="327"/>
    </location>
</feature>
<reference evidence="8 9" key="1">
    <citation type="submission" date="2018-08" db="EMBL/GenBank/DDBJ databases">
        <title>A genome reference for cultivated species of the human gut microbiota.</title>
        <authorList>
            <person name="Zou Y."/>
            <person name="Xue W."/>
            <person name="Luo G."/>
        </authorList>
    </citation>
    <scope>NUCLEOTIDE SEQUENCE [LARGE SCALE GENOMIC DNA]</scope>
    <source>
        <strain evidence="8 9">AF12-11</strain>
    </source>
</reference>
<dbReference type="PANTHER" id="PTHR30619:SF7">
    <property type="entry name" value="BETA-LACTAMASE DOMAIN PROTEIN"/>
    <property type="match status" value="1"/>
</dbReference>
<dbReference type="AlphaFoldDB" id="A0A395XQ22"/>
<evidence type="ECO:0000256" key="3">
    <source>
        <dbReference type="ARBA" id="ARBA00022692"/>
    </source>
</evidence>
<dbReference type="SUPFAM" id="SSF56281">
    <property type="entry name" value="Metallo-hydrolase/oxidoreductase"/>
    <property type="match status" value="1"/>
</dbReference>
<keyword evidence="2" id="KW-1003">Cell membrane</keyword>
<comment type="subcellular location">
    <subcellularLocation>
        <location evidence="1">Cell membrane</location>
        <topology evidence="1">Multi-pass membrane protein</topology>
    </subcellularLocation>
</comment>
<evidence type="ECO:0000259" key="7">
    <source>
        <dbReference type="SMART" id="SM00849"/>
    </source>
</evidence>
<dbReference type="InterPro" id="IPR035681">
    <property type="entry name" value="ComA-like_MBL"/>
</dbReference>
<dbReference type="InterPro" id="IPR052159">
    <property type="entry name" value="Competence_DNA_uptake"/>
</dbReference>
<dbReference type="PANTHER" id="PTHR30619">
    <property type="entry name" value="DNA INTERNALIZATION/COMPETENCE PROTEIN COMEC/REC2"/>
    <property type="match status" value="1"/>
</dbReference>
<protein>
    <submittedName>
        <fullName evidence="8">ComEC/Rec2 family competence protein</fullName>
    </submittedName>
</protein>
<dbReference type="InterPro" id="IPR036866">
    <property type="entry name" value="RibonucZ/Hydroxyglut_hydro"/>
</dbReference>
<accession>A0A395XQ22</accession>
<dbReference type="SMART" id="SM00849">
    <property type="entry name" value="Lactamase_B"/>
    <property type="match status" value="1"/>
</dbReference>
<evidence type="ECO:0000256" key="4">
    <source>
        <dbReference type="ARBA" id="ARBA00022989"/>
    </source>
</evidence>
<dbReference type="NCBIfam" id="TIGR00360">
    <property type="entry name" value="ComEC_N-term"/>
    <property type="match status" value="1"/>
</dbReference>
<evidence type="ECO:0000256" key="6">
    <source>
        <dbReference type="SAM" id="Phobius"/>
    </source>
</evidence>
<evidence type="ECO:0000313" key="9">
    <source>
        <dbReference type="Proteomes" id="UP000266376"/>
    </source>
</evidence>
<feature type="transmembrane region" description="Helical" evidence="6">
    <location>
        <begin position="508"/>
        <end position="527"/>
    </location>
</feature>
<feature type="transmembrane region" description="Helical" evidence="6">
    <location>
        <begin position="348"/>
        <end position="376"/>
    </location>
</feature>
<evidence type="ECO:0000256" key="1">
    <source>
        <dbReference type="ARBA" id="ARBA00004651"/>
    </source>
</evidence>